<feature type="transmembrane region" description="Helical" evidence="1">
    <location>
        <begin position="42"/>
        <end position="61"/>
    </location>
</feature>
<evidence type="ECO:0000313" key="2">
    <source>
        <dbReference type="EMBL" id="REC61487.1"/>
    </source>
</evidence>
<sequence length="97" mass="11947">MYPNKFYMILFMVIIGFINYYFFVKDKRFLKYGFQKDRKGGIYIIIIFIFLGISLLILSNVNREKIFKERRENPSIEQIERRPSLEGKIRKWFEETF</sequence>
<keyword evidence="1" id="KW-0812">Transmembrane</keyword>
<dbReference type="AlphaFoldDB" id="A0A3D9C6G2"/>
<accession>A0A3D9C6G2</accession>
<keyword evidence="3" id="KW-1185">Reference proteome</keyword>
<keyword evidence="1" id="KW-0472">Membrane</keyword>
<reference evidence="3" key="1">
    <citation type="submission" date="2018-06" db="EMBL/GenBank/DDBJ databases">
        <authorList>
            <person name="Lum Nde A."/>
            <person name="Hugo C."/>
        </authorList>
    </citation>
    <scope>NUCLEOTIDE SEQUENCE [LARGE SCALE GENOMIC DNA]</scope>
    <source>
        <strain evidence="3">1_F178</strain>
    </source>
</reference>
<protein>
    <submittedName>
        <fullName evidence="2">Uncharacterized protein</fullName>
    </submittedName>
</protein>
<evidence type="ECO:0000256" key="1">
    <source>
        <dbReference type="SAM" id="Phobius"/>
    </source>
</evidence>
<dbReference type="EMBL" id="QNVT01000014">
    <property type="protein sequence ID" value="REC61487.1"/>
    <property type="molecule type" value="Genomic_DNA"/>
</dbReference>
<comment type="caution">
    <text evidence="2">The sequence shown here is derived from an EMBL/GenBank/DDBJ whole genome shotgun (WGS) entry which is preliminary data.</text>
</comment>
<gene>
    <name evidence="2" type="ORF">DRF65_14945</name>
</gene>
<organism evidence="2 3">
    <name type="scientific">Chryseobacterium pennae</name>
    <dbReference type="NCBI Taxonomy" id="2258962"/>
    <lineage>
        <taxon>Bacteria</taxon>
        <taxon>Pseudomonadati</taxon>
        <taxon>Bacteroidota</taxon>
        <taxon>Flavobacteriia</taxon>
        <taxon>Flavobacteriales</taxon>
        <taxon>Weeksellaceae</taxon>
        <taxon>Chryseobacterium group</taxon>
        <taxon>Chryseobacterium</taxon>
    </lineage>
</organism>
<evidence type="ECO:0000313" key="3">
    <source>
        <dbReference type="Proteomes" id="UP000256686"/>
    </source>
</evidence>
<name>A0A3D9C6G2_9FLAO</name>
<feature type="transmembrane region" description="Helical" evidence="1">
    <location>
        <begin position="6"/>
        <end position="22"/>
    </location>
</feature>
<proteinExistence type="predicted"/>
<dbReference type="Proteomes" id="UP000256686">
    <property type="component" value="Unassembled WGS sequence"/>
</dbReference>
<keyword evidence="1" id="KW-1133">Transmembrane helix</keyword>